<keyword evidence="6" id="KW-0460">Magnesium</keyword>
<evidence type="ECO:0000313" key="9">
    <source>
        <dbReference type="Proteomes" id="UP000037685"/>
    </source>
</evidence>
<evidence type="ECO:0000256" key="6">
    <source>
        <dbReference type="ARBA" id="ARBA00022842"/>
    </source>
</evidence>
<proteinExistence type="inferred from homology"/>
<dbReference type="InterPro" id="IPR001645">
    <property type="entry name" value="Folylpolyglutamate_synth"/>
</dbReference>
<keyword evidence="4" id="KW-0547">Nucleotide-binding</keyword>
<dbReference type="Proteomes" id="UP000037685">
    <property type="component" value="Unassembled WGS sequence"/>
</dbReference>
<comment type="similarity">
    <text evidence="1">Belongs to the folylpolyglutamate synthase family.</text>
</comment>
<comment type="caution">
    <text evidence="8">The sequence shown here is derived from an EMBL/GenBank/DDBJ whole genome shotgun (WGS) entry which is preliminary data.</text>
</comment>
<dbReference type="InterPro" id="IPR036615">
    <property type="entry name" value="Mur_ligase_C_dom_sf"/>
</dbReference>
<organism evidence="8 9">
    <name type="scientific">Thermus aquaticus</name>
    <dbReference type="NCBI Taxonomy" id="271"/>
    <lineage>
        <taxon>Bacteria</taxon>
        <taxon>Thermotogati</taxon>
        <taxon>Deinococcota</taxon>
        <taxon>Deinococci</taxon>
        <taxon>Thermales</taxon>
        <taxon>Thermaceae</taxon>
        <taxon>Thermus</taxon>
    </lineage>
</organism>
<dbReference type="SUPFAM" id="SSF53623">
    <property type="entry name" value="MurD-like peptide ligases, catalytic domain"/>
    <property type="match status" value="1"/>
</dbReference>
<sequence length="397" mass="42433">MTYKEALDWLYGRRRQGPRGTERARALLARLGNPEEAFPAVHVLGTNGKGSVVAYLEAAFRARGLPYGAYTSPHLLDFRERIRTHLGQIPEREVVAFVEWAKEEAWEEPPGFFDLATALAFQHFKVAGVALAAVEAGVGGEKDATGALSRVALTVITNVGEDHLEALGGTLEAVARDKAGAIREGVPVVTGAEGVGLRVIREVARARGAPLYLLDPQDPQDPLFALPAAPALRGRFQEGNARLAAAALRLLGFAEEVIAKGIATAQNPGRLERFLLKGVEIYLDGAHNPPAASALAWEFSAYHLVFGAFPRKDVKGVLAHLLPKARSVRYTLAGEGALGRELGEPFFPEPWEALLHAVERAKEDGLPVLATGSLYLVGALLKGLTPGPRPGSSPPDP</sequence>
<evidence type="ECO:0000256" key="4">
    <source>
        <dbReference type="ARBA" id="ARBA00022741"/>
    </source>
</evidence>
<dbReference type="GO" id="GO:0046872">
    <property type="term" value="F:metal ion binding"/>
    <property type="evidence" value="ECO:0007669"/>
    <property type="project" value="UniProtKB-KW"/>
</dbReference>
<dbReference type="GO" id="GO:0004326">
    <property type="term" value="F:tetrahydrofolylpolyglutamate synthase activity"/>
    <property type="evidence" value="ECO:0007669"/>
    <property type="project" value="UniProtKB-EC"/>
</dbReference>
<dbReference type="EMBL" id="LHCI01000106">
    <property type="protein sequence ID" value="KOX90053.1"/>
    <property type="molecule type" value="Genomic_DNA"/>
</dbReference>
<dbReference type="GO" id="GO:0005524">
    <property type="term" value="F:ATP binding"/>
    <property type="evidence" value="ECO:0007669"/>
    <property type="project" value="UniProtKB-KW"/>
</dbReference>
<name>A0A0N0U858_THEAQ</name>
<evidence type="ECO:0000256" key="3">
    <source>
        <dbReference type="ARBA" id="ARBA00022723"/>
    </source>
</evidence>
<evidence type="ECO:0000256" key="1">
    <source>
        <dbReference type="ARBA" id="ARBA00008276"/>
    </source>
</evidence>
<dbReference type="PATRIC" id="fig|271.14.peg.1315"/>
<protein>
    <submittedName>
        <fullName evidence="8">Folylpolyglutamate synthase</fullName>
        <ecNumber evidence="8">6.3.2.17</ecNumber>
    </submittedName>
</protein>
<accession>A0A0N0U858</accession>
<dbReference type="Gene3D" id="3.90.190.20">
    <property type="entry name" value="Mur ligase, C-terminal domain"/>
    <property type="match status" value="1"/>
</dbReference>
<dbReference type="PANTHER" id="PTHR11136">
    <property type="entry name" value="FOLYLPOLYGLUTAMATE SYNTHASE-RELATED"/>
    <property type="match status" value="1"/>
</dbReference>
<dbReference type="GO" id="GO:0008841">
    <property type="term" value="F:dihydrofolate synthase activity"/>
    <property type="evidence" value="ECO:0007669"/>
    <property type="project" value="TreeGrafter"/>
</dbReference>
<evidence type="ECO:0000256" key="2">
    <source>
        <dbReference type="ARBA" id="ARBA00022598"/>
    </source>
</evidence>
<dbReference type="Gene3D" id="3.40.1190.10">
    <property type="entry name" value="Mur-like, catalytic domain"/>
    <property type="match status" value="1"/>
</dbReference>
<dbReference type="PANTHER" id="PTHR11136:SF0">
    <property type="entry name" value="DIHYDROFOLATE SYNTHETASE-RELATED"/>
    <property type="match status" value="1"/>
</dbReference>
<evidence type="ECO:0000256" key="5">
    <source>
        <dbReference type="ARBA" id="ARBA00022840"/>
    </source>
</evidence>
<reference evidence="8 9" key="1">
    <citation type="submission" date="2015-07" db="EMBL/GenBank/DDBJ databases">
        <authorList>
            <person name="Noorani M."/>
        </authorList>
    </citation>
    <scope>NUCLEOTIDE SEQUENCE [LARGE SCALE GENOMIC DNA]</scope>
    <source>
        <strain evidence="9">ATCC 25104 / DSM 625 / JCM 10724 / NBRC 103206 / NCIMB 11243 / YT-1</strain>
    </source>
</reference>
<dbReference type="EC" id="6.3.2.17" evidence="8"/>
<keyword evidence="5" id="KW-0067">ATP-binding</keyword>
<dbReference type="SUPFAM" id="SSF53244">
    <property type="entry name" value="MurD-like peptide ligases, peptide-binding domain"/>
    <property type="match status" value="1"/>
</dbReference>
<feature type="domain" description="Mur ligase central" evidence="7">
    <location>
        <begin position="45"/>
        <end position="179"/>
    </location>
</feature>
<keyword evidence="2 8" id="KW-0436">Ligase</keyword>
<dbReference type="RefSeq" id="WP_053767714.1">
    <property type="nucleotide sequence ID" value="NZ_LHCI01000106.1"/>
</dbReference>
<dbReference type="InterPro" id="IPR013221">
    <property type="entry name" value="Mur_ligase_cen"/>
</dbReference>
<dbReference type="InterPro" id="IPR036565">
    <property type="entry name" value="Mur-like_cat_sf"/>
</dbReference>
<dbReference type="NCBIfam" id="TIGR01499">
    <property type="entry name" value="folC"/>
    <property type="match status" value="1"/>
</dbReference>
<keyword evidence="3" id="KW-0479">Metal-binding</keyword>
<dbReference type="GO" id="GO:0005737">
    <property type="term" value="C:cytoplasm"/>
    <property type="evidence" value="ECO:0007669"/>
    <property type="project" value="TreeGrafter"/>
</dbReference>
<evidence type="ECO:0000313" key="8">
    <source>
        <dbReference type="EMBL" id="KOX90053.1"/>
    </source>
</evidence>
<evidence type="ECO:0000259" key="7">
    <source>
        <dbReference type="Pfam" id="PF08245"/>
    </source>
</evidence>
<dbReference type="Pfam" id="PF08245">
    <property type="entry name" value="Mur_ligase_M"/>
    <property type="match status" value="1"/>
</dbReference>
<gene>
    <name evidence="8" type="primary">fgs_2</name>
    <name evidence="8" type="ORF">BVI061214_01240</name>
</gene>
<dbReference type="AlphaFoldDB" id="A0A0N0U858"/>